<evidence type="ECO:0000313" key="12">
    <source>
        <dbReference type="Proteomes" id="UP001272515"/>
    </source>
</evidence>
<protein>
    <recommendedName>
        <fullName evidence="10">CRISPR-associated endonuclease Cas1</fullName>
        <ecNumber evidence="10">3.1.-.-</ecNumber>
    </recommendedName>
</protein>
<dbReference type="InterPro" id="IPR019855">
    <property type="entry name" value="CRISPR-assoc_Cas1_NMENI"/>
</dbReference>
<feature type="binding site" evidence="10">
    <location>
        <position position="147"/>
    </location>
    <ligand>
        <name>Mn(2+)</name>
        <dbReference type="ChEBI" id="CHEBI:29035"/>
    </ligand>
</feature>
<comment type="subunit">
    <text evidence="9 10">Homodimer, forms a heterotetramer with a Cas2 homodimer.</text>
</comment>
<dbReference type="RefSeq" id="WP_295192974.1">
    <property type="nucleotide sequence ID" value="NZ_JAWJZA010000009.1"/>
</dbReference>
<dbReference type="EC" id="3.1.-.-" evidence="10"/>
<feature type="binding site" evidence="10">
    <location>
        <position position="218"/>
    </location>
    <ligand>
        <name>Mn(2+)</name>
        <dbReference type="ChEBI" id="CHEBI:29035"/>
    </ligand>
</feature>
<keyword evidence="1 10" id="KW-0540">Nuclease</keyword>
<comment type="cofactor">
    <cofactor evidence="10">
        <name>Mg(2+)</name>
        <dbReference type="ChEBI" id="CHEBI:18420"/>
    </cofactor>
    <cofactor evidence="10">
        <name>Mn(2+)</name>
        <dbReference type="ChEBI" id="CHEBI:29035"/>
    </cofactor>
</comment>
<reference evidence="11 12" key="1">
    <citation type="submission" date="2023-10" db="EMBL/GenBank/DDBJ databases">
        <title>Veillonella sp. nov., isolated from a pig farm feces dump.</title>
        <authorList>
            <person name="Chang Y.-H."/>
        </authorList>
    </citation>
    <scope>NUCLEOTIDE SEQUENCE [LARGE SCALE GENOMIC DNA]</scope>
    <source>
        <strain evidence="11 12">YH-vei2233</strain>
    </source>
</reference>
<evidence type="ECO:0000256" key="6">
    <source>
        <dbReference type="ARBA" id="ARBA00023118"/>
    </source>
</evidence>
<keyword evidence="7 10" id="KW-0238">DNA-binding</keyword>
<dbReference type="InterPro" id="IPR050646">
    <property type="entry name" value="Cas1"/>
</dbReference>
<evidence type="ECO:0000313" key="11">
    <source>
        <dbReference type="EMBL" id="MDV5087321.1"/>
    </source>
</evidence>
<keyword evidence="6 10" id="KW-0051">Antiviral defense</keyword>
<dbReference type="Gene3D" id="1.20.120.920">
    <property type="entry name" value="CRISPR-associated endonuclease Cas1, C-terminal domain"/>
    <property type="match status" value="1"/>
</dbReference>
<evidence type="ECO:0000256" key="1">
    <source>
        <dbReference type="ARBA" id="ARBA00022722"/>
    </source>
</evidence>
<comment type="caution">
    <text evidence="11">The sequence shown here is derived from an EMBL/GenBank/DDBJ whole genome shotgun (WGS) entry which is preliminary data.</text>
</comment>
<dbReference type="NCBIfam" id="TIGR03639">
    <property type="entry name" value="cas1_NMENI"/>
    <property type="match status" value="1"/>
</dbReference>
<dbReference type="PANTHER" id="PTHR34353:SF2">
    <property type="entry name" value="CRISPR-ASSOCIATED ENDONUCLEASE CAS1 1"/>
    <property type="match status" value="1"/>
</dbReference>
<evidence type="ECO:0000256" key="9">
    <source>
        <dbReference type="ARBA" id="ARBA00038592"/>
    </source>
</evidence>
<accession>A0ABU3Z6L5</accession>
<dbReference type="InterPro" id="IPR002729">
    <property type="entry name" value="CRISPR-assoc_Cas1"/>
</dbReference>
<feature type="binding site" evidence="10">
    <location>
        <position position="203"/>
    </location>
    <ligand>
        <name>Mn(2+)</name>
        <dbReference type="ChEBI" id="CHEBI:29035"/>
    </ligand>
</feature>
<dbReference type="Proteomes" id="UP001272515">
    <property type="component" value="Unassembled WGS sequence"/>
</dbReference>
<dbReference type="PANTHER" id="PTHR34353">
    <property type="entry name" value="CRISPR-ASSOCIATED ENDONUCLEASE CAS1 1"/>
    <property type="match status" value="1"/>
</dbReference>
<evidence type="ECO:0000256" key="3">
    <source>
        <dbReference type="ARBA" id="ARBA00022759"/>
    </source>
</evidence>
<dbReference type="InterPro" id="IPR042206">
    <property type="entry name" value="CRISPR-assoc_Cas1_C"/>
</dbReference>
<proteinExistence type="inferred from homology"/>
<comment type="similarity">
    <text evidence="10">Belongs to the CRISPR-associated endonuclease Cas1 family.</text>
</comment>
<name>A0ABU3Z6L5_9FIRM</name>
<dbReference type="NCBIfam" id="TIGR00287">
    <property type="entry name" value="cas1"/>
    <property type="match status" value="1"/>
</dbReference>
<sequence>MSWRTVVVGSRAKLDFKMNYMLVRKDFETTKIYISEIYMLIIESTAVSLTAVLLNELVKAKVKIVFCDEKRNPMCEVNPFYGAHNSSKRCREQSEWDTQTKAIIWTEIVRRKIENQCNFLKAENKEEAYLLDQYLNELTLNDETQREGHAAKVYFNALFGKSFTREQDCVINAALNYGYAILLSAVNREIVGMGYITQLGLNHCNQFNQYNLGSDFVEPLRIFVDEVVVKNQFTEFGGAEKRLLIEIMSNDVYIDGNVQVLNNAIRIYCKSLFEALRTGNNQMIRFIQHEL</sequence>
<organism evidence="11 12">
    <name type="scientific">Veillonella absiana</name>
    <dbReference type="NCBI Taxonomy" id="3079305"/>
    <lineage>
        <taxon>Bacteria</taxon>
        <taxon>Bacillati</taxon>
        <taxon>Bacillota</taxon>
        <taxon>Negativicutes</taxon>
        <taxon>Veillonellales</taxon>
        <taxon>Veillonellaceae</taxon>
        <taxon>Veillonella</taxon>
    </lineage>
</organism>
<evidence type="ECO:0000256" key="5">
    <source>
        <dbReference type="ARBA" id="ARBA00022842"/>
    </source>
</evidence>
<keyword evidence="8 10" id="KW-0464">Manganese</keyword>
<keyword evidence="4 10" id="KW-0378">Hydrolase</keyword>
<evidence type="ECO:0000256" key="10">
    <source>
        <dbReference type="HAMAP-Rule" id="MF_01470"/>
    </source>
</evidence>
<gene>
    <name evidence="10 11" type="primary">cas1</name>
    <name evidence="11" type="ORF">RVY80_00410</name>
</gene>
<dbReference type="HAMAP" id="MF_01470">
    <property type="entry name" value="Cas1"/>
    <property type="match status" value="1"/>
</dbReference>
<keyword evidence="2 10" id="KW-0479">Metal-binding</keyword>
<dbReference type="Pfam" id="PF01867">
    <property type="entry name" value="Cas_Cas1"/>
    <property type="match status" value="1"/>
</dbReference>
<evidence type="ECO:0000256" key="8">
    <source>
        <dbReference type="ARBA" id="ARBA00023211"/>
    </source>
</evidence>
<keyword evidence="12" id="KW-1185">Reference proteome</keyword>
<evidence type="ECO:0000256" key="2">
    <source>
        <dbReference type="ARBA" id="ARBA00022723"/>
    </source>
</evidence>
<evidence type="ECO:0000256" key="4">
    <source>
        <dbReference type="ARBA" id="ARBA00022801"/>
    </source>
</evidence>
<dbReference type="EMBL" id="JAWJZB010000001">
    <property type="protein sequence ID" value="MDV5087321.1"/>
    <property type="molecule type" value="Genomic_DNA"/>
</dbReference>
<comment type="function">
    <text evidence="10">CRISPR (clustered regularly interspaced short palindromic repeat), is an adaptive immune system that provides protection against mobile genetic elements (viruses, transposable elements and conjugative plasmids). CRISPR clusters contain spacers, sequences complementary to antecedent mobile elements, and target invading nucleic acids. CRISPR clusters are transcribed and processed into CRISPR RNA (crRNA). Acts as a dsDNA endonuclease. Involved in the integration of spacer DNA into the CRISPR cassette.</text>
</comment>
<evidence type="ECO:0000256" key="7">
    <source>
        <dbReference type="ARBA" id="ARBA00023125"/>
    </source>
</evidence>
<keyword evidence="5 10" id="KW-0460">Magnesium</keyword>
<keyword evidence="3 10" id="KW-0255">Endonuclease</keyword>
<dbReference type="GO" id="GO:0004519">
    <property type="term" value="F:endonuclease activity"/>
    <property type="evidence" value="ECO:0007669"/>
    <property type="project" value="UniProtKB-KW"/>
</dbReference>